<evidence type="ECO:0000313" key="1">
    <source>
        <dbReference type="EMBL" id="MCH9274998.1"/>
    </source>
</evidence>
<dbReference type="InterPro" id="IPR018963">
    <property type="entry name" value="Mycophage_D29_Gp19"/>
</dbReference>
<reference evidence="1 2" key="1">
    <citation type="journal article" date="2021" name="Environ. Microbiol.">
        <title>Genetic insights into the dark matter of the mammalian gut microbiota through targeted genome reconstruction.</title>
        <authorList>
            <person name="Lugli G.A."/>
            <person name="Alessandri G."/>
            <person name="Milani C."/>
            <person name="Viappiani A."/>
            <person name="Fontana F."/>
            <person name="Tarracchini C."/>
            <person name="Mancabelli L."/>
            <person name="Argentini C."/>
            <person name="Ruiz L."/>
            <person name="Margolles A."/>
            <person name="van Sinderen D."/>
            <person name="Turroni F."/>
            <person name="Ventura M."/>
        </authorList>
    </citation>
    <scope>NUCLEOTIDE SEQUENCE [LARGE SCALE GENOMIC DNA]</scope>
    <source>
        <strain evidence="1 2">MA1</strain>
    </source>
</reference>
<protein>
    <submittedName>
        <fullName evidence="1">Phage Gp19/Gp15/Gp42 family protein</fullName>
    </submittedName>
</protein>
<dbReference type="EMBL" id="JAFEJT020000004">
    <property type="protein sequence ID" value="MCH9274998.1"/>
    <property type="molecule type" value="Genomic_DNA"/>
</dbReference>
<comment type="caution">
    <text evidence="1">The sequence shown here is derived from an EMBL/GenBank/DDBJ whole genome shotgun (WGS) entry which is preliminary data.</text>
</comment>
<evidence type="ECO:0000313" key="2">
    <source>
        <dbReference type="Proteomes" id="UP000710815"/>
    </source>
</evidence>
<dbReference type="Proteomes" id="UP000710815">
    <property type="component" value="Unassembled WGS sequence"/>
</dbReference>
<gene>
    <name evidence="1" type="ORF">JS533_001675</name>
</gene>
<dbReference type="Pfam" id="PF09355">
    <property type="entry name" value="Phage_Gp19"/>
    <property type="match status" value="1"/>
</dbReference>
<dbReference type="RefSeq" id="WP_241512831.1">
    <property type="nucleotide sequence ID" value="NZ_JAFEJT020000004.1"/>
</dbReference>
<organism evidence="1 2">
    <name type="scientific">Bifidobacterium amazonense</name>
    <dbReference type="NCBI Taxonomy" id="2809027"/>
    <lineage>
        <taxon>Bacteria</taxon>
        <taxon>Bacillati</taxon>
        <taxon>Actinomycetota</taxon>
        <taxon>Actinomycetes</taxon>
        <taxon>Bifidobacteriales</taxon>
        <taxon>Bifidobacteriaceae</taxon>
        <taxon>Bifidobacterium</taxon>
    </lineage>
</organism>
<proteinExistence type="predicted"/>
<sequence>MDDSQNPTPPFASVDDLASRWHALTEDEQDRARALLDDASDLIMAECPRYMESSAATLKRIACAMVKRAMIGGDEAMGVTQTQQTAGPFSQMFSYSNPSGDLYLTKSEKRSLGCGVQVAWSVSMIPEEADP</sequence>
<reference evidence="1 2" key="2">
    <citation type="journal article" date="2021" name="Syst. Appl. Microbiol.">
        <title>Phylogenetic classification of ten novel species belonging to the genus Bifidobacterium comprising B. phasiani sp. nov., B. pongonis sp. nov., B. saguinibicoloris sp. nov., B. colobi sp. nov., B. simiiventris sp. nov., B. santillanense sp. nov., B. miconis sp. nov., B. amazonense sp. nov., B. pluvialisilvae sp. nov., and B. miconisargentati sp. nov.</title>
        <authorList>
            <person name="Lugli G.A."/>
            <person name="Calvete-Torre I."/>
            <person name="Alessandri G."/>
            <person name="Milani C."/>
            <person name="Turroni F."/>
            <person name="Laiolo P."/>
            <person name="Ossiprandi M.C."/>
            <person name="Margolles A."/>
            <person name="Ruiz L."/>
            <person name="Ventura M."/>
        </authorList>
    </citation>
    <scope>NUCLEOTIDE SEQUENCE [LARGE SCALE GENOMIC DNA]</scope>
    <source>
        <strain evidence="1 2">MA1</strain>
    </source>
</reference>
<accession>A0ABS9VSE3</accession>
<keyword evidence="2" id="KW-1185">Reference proteome</keyword>
<name>A0ABS9VSE3_9BIFI</name>